<protein>
    <submittedName>
        <fullName evidence="3">CdaA regulatory protein CdaR</fullName>
    </submittedName>
</protein>
<accession>A0A511Z7P6</accession>
<dbReference type="Gene3D" id="2.170.120.40">
    <property type="entry name" value="YbbR-like domain"/>
    <property type="match status" value="2"/>
</dbReference>
<dbReference type="Proteomes" id="UP000321901">
    <property type="component" value="Unassembled WGS sequence"/>
</dbReference>
<dbReference type="InterPro" id="IPR012505">
    <property type="entry name" value="YbbR"/>
</dbReference>
<feature type="signal peptide" evidence="2">
    <location>
        <begin position="1"/>
        <end position="28"/>
    </location>
</feature>
<dbReference type="EMBL" id="BJYL01000022">
    <property type="protein sequence ID" value="GEN83450.1"/>
    <property type="molecule type" value="Genomic_DNA"/>
</dbReference>
<dbReference type="Gene3D" id="2.170.120.30">
    <property type="match status" value="2"/>
</dbReference>
<dbReference type="AlphaFoldDB" id="A0A511Z7P6"/>
<dbReference type="PANTHER" id="PTHR37804">
    <property type="entry name" value="CDAA REGULATORY PROTEIN CDAR"/>
    <property type="match status" value="1"/>
</dbReference>
<evidence type="ECO:0000313" key="3">
    <source>
        <dbReference type="EMBL" id="GEN83450.1"/>
    </source>
</evidence>
<reference evidence="3 4" key="1">
    <citation type="submission" date="2019-07" db="EMBL/GenBank/DDBJ databases">
        <title>Whole genome shotgun sequence of Sporosarcina luteola NBRC 105378.</title>
        <authorList>
            <person name="Hosoyama A."/>
            <person name="Uohara A."/>
            <person name="Ohji S."/>
            <person name="Ichikawa N."/>
        </authorList>
    </citation>
    <scope>NUCLEOTIDE SEQUENCE [LARGE SCALE GENOMIC DNA]</scope>
    <source>
        <strain evidence="3 4">NBRC 105378</strain>
    </source>
</reference>
<evidence type="ECO:0000256" key="1">
    <source>
        <dbReference type="SAM" id="MobiDB-lite"/>
    </source>
</evidence>
<evidence type="ECO:0000313" key="4">
    <source>
        <dbReference type="Proteomes" id="UP000321901"/>
    </source>
</evidence>
<keyword evidence="4" id="KW-1185">Reference proteome</keyword>
<organism evidence="3 4">
    <name type="scientific">Sporosarcina luteola</name>
    <dbReference type="NCBI Taxonomy" id="582850"/>
    <lineage>
        <taxon>Bacteria</taxon>
        <taxon>Bacillati</taxon>
        <taxon>Bacillota</taxon>
        <taxon>Bacilli</taxon>
        <taxon>Bacillales</taxon>
        <taxon>Caryophanaceae</taxon>
        <taxon>Sporosarcina</taxon>
    </lineage>
</organism>
<gene>
    <name evidence="3" type="primary">cdaR_2</name>
    <name evidence="3" type="ORF">SLU01_17620</name>
</gene>
<dbReference type="PANTHER" id="PTHR37804:SF1">
    <property type="entry name" value="CDAA REGULATORY PROTEIN CDAR"/>
    <property type="match status" value="1"/>
</dbReference>
<evidence type="ECO:0000256" key="2">
    <source>
        <dbReference type="SAM" id="SignalP"/>
    </source>
</evidence>
<proteinExistence type="predicted"/>
<dbReference type="Pfam" id="PF07949">
    <property type="entry name" value="YbbR"/>
    <property type="match status" value="3"/>
</dbReference>
<sequence length="426" mass="47250">MDKLMDRPWFLRFTALALAIILFFSVQAEEDKTNRSTVGDTVDTIRDVPVEVYYDDENLVVTGVPETVNMSIQGPANLVQSAKLIKDFTLKVDLRSLPIGKHKVEIQSENLSEKLDVKLDPAMVDVVIEEKITEQLTVDPELNERLLAEGYYVVKMDVEPAKVEITGAKSVIESIGFVKVSAVGEKGINKSFEQKARVRVLDRDLNKLNVTIEPADVTVKVEVEEFNKEVPIVLRQRGVSGENVTIDSIFTDTKTVKLYGPKKTLESIKELVLDVDISNIKESGTTEISLQKPKGVSKMSVDKVKVNVAVTVQNGEDTPPDVSFDPSDEDEEDVTKEFRDVPIAVKGLDEKYSSTFLKPSEGVVDITVTAKQDVINSLNISDFHISVDASKTDSEGEHVYSLSIEAPDHIAWKVSEKEVTLEIKLA</sequence>
<dbReference type="OrthoDB" id="2960905at2"/>
<keyword evidence="2" id="KW-0732">Signal</keyword>
<dbReference type="RefSeq" id="WP_147057384.1">
    <property type="nucleotide sequence ID" value="NZ_BJYL01000022.1"/>
</dbReference>
<dbReference type="InterPro" id="IPR053154">
    <property type="entry name" value="c-di-AMP_regulator"/>
</dbReference>
<feature type="region of interest" description="Disordered" evidence="1">
    <location>
        <begin position="315"/>
        <end position="335"/>
    </location>
</feature>
<name>A0A511Z7P6_9BACL</name>
<feature type="chain" id="PRO_5039188350" evidence="2">
    <location>
        <begin position="29"/>
        <end position="426"/>
    </location>
</feature>
<comment type="caution">
    <text evidence="3">The sequence shown here is derived from an EMBL/GenBank/DDBJ whole genome shotgun (WGS) entry which is preliminary data.</text>
</comment>